<reference evidence="1 2" key="1">
    <citation type="journal article" date="2023" name="Plants (Basel)">
        <title>Bridging the Gap: Combining Genomics and Transcriptomics Approaches to Understand Stylosanthes scabra, an Orphan Legume from the Brazilian Caatinga.</title>
        <authorList>
            <person name="Ferreira-Neto J.R.C."/>
            <person name="da Silva M.D."/>
            <person name="Binneck E."/>
            <person name="de Melo N.F."/>
            <person name="da Silva R.H."/>
            <person name="de Melo A.L.T.M."/>
            <person name="Pandolfi V."/>
            <person name="Bustamante F.O."/>
            <person name="Brasileiro-Vidal A.C."/>
            <person name="Benko-Iseppon A.M."/>
        </authorList>
    </citation>
    <scope>NUCLEOTIDE SEQUENCE [LARGE SCALE GENOMIC DNA]</scope>
    <source>
        <tissue evidence="1">Leaves</tissue>
    </source>
</reference>
<evidence type="ECO:0000313" key="1">
    <source>
        <dbReference type="EMBL" id="MED6116658.1"/>
    </source>
</evidence>
<keyword evidence="2" id="KW-1185">Reference proteome</keyword>
<accession>A0ABU6QY11</accession>
<name>A0ABU6QY11_9FABA</name>
<proteinExistence type="predicted"/>
<dbReference type="Proteomes" id="UP001341840">
    <property type="component" value="Unassembled WGS sequence"/>
</dbReference>
<gene>
    <name evidence="1" type="ORF">PIB30_102265</name>
</gene>
<comment type="caution">
    <text evidence="1">The sequence shown here is derived from an EMBL/GenBank/DDBJ whole genome shotgun (WGS) entry which is preliminary data.</text>
</comment>
<evidence type="ECO:0000313" key="2">
    <source>
        <dbReference type="Proteomes" id="UP001341840"/>
    </source>
</evidence>
<sequence>METLVEVENPSQNNQLSLETDAQFFAYQIKPAQKRGNRVFDLLDWIWETFESIDKERRGLFLCCLHSIWMGRNKLLFSGEDQPPEILLQKAF</sequence>
<dbReference type="EMBL" id="JASCZI010003123">
    <property type="protein sequence ID" value="MED6116658.1"/>
    <property type="molecule type" value="Genomic_DNA"/>
</dbReference>
<organism evidence="1 2">
    <name type="scientific">Stylosanthes scabra</name>
    <dbReference type="NCBI Taxonomy" id="79078"/>
    <lineage>
        <taxon>Eukaryota</taxon>
        <taxon>Viridiplantae</taxon>
        <taxon>Streptophyta</taxon>
        <taxon>Embryophyta</taxon>
        <taxon>Tracheophyta</taxon>
        <taxon>Spermatophyta</taxon>
        <taxon>Magnoliopsida</taxon>
        <taxon>eudicotyledons</taxon>
        <taxon>Gunneridae</taxon>
        <taxon>Pentapetalae</taxon>
        <taxon>rosids</taxon>
        <taxon>fabids</taxon>
        <taxon>Fabales</taxon>
        <taxon>Fabaceae</taxon>
        <taxon>Papilionoideae</taxon>
        <taxon>50 kb inversion clade</taxon>
        <taxon>dalbergioids sensu lato</taxon>
        <taxon>Dalbergieae</taxon>
        <taxon>Pterocarpus clade</taxon>
        <taxon>Stylosanthes</taxon>
    </lineage>
</organism>
<protein>
    <submittedName>
        <fullName evidence="1">Uncharacterized protein</fullName>
    </submittedName>
</protein>
<feature type="non-terminal residue" evidence="1">
    <location>
        <position position="92"/>
    </location>
</feature>